<gene>
    <name evidence="10" type="ORF">D3P05_16550</name>
</gene>
<feature type="transmembrane region" description="Helical" evidence="8">
    <location>
        <begin position="223"/>
        <end position="253"/>
    </location>
</feature>
<sequence length="325" mass="33631">MRLLPALALLLPPLMAASLMTGASSVDILRAGGDPQALLVLMESRLPRTLAVVLTGAALAVAGVVIQSLVRNRFVGPETAGTAEGAALGLLLVAILWPASPVWLRMAAASLCAMATTALFLAIIRRLPVREVMLVPIAGLVLSGVLGSVVTFIGWQTDLLQYVNAWVMAGDFSGVLAGRYELLWVAGAAAALAWFAADRFAILGLGDQVATGLGLSGRAVMRLGLVVVAVVTSMVVTTVGMIPFVGLVVPNLVSRVMGDNLRASLPVVALSGAALVLACDILGRLVRHPYELPVGLVLGVIGAGLFLWILHRRPANGQARGQAHG</sequence>
<protein>
    <submittedName>
        <fullName evidence="10">ABC transporter permease</fullName>
    </submittedName>
</protein>
<feature type="transmembrane region" description="Helical" evidence="8">
    <location>
        <begin position="292"/>
        <end position="310"/>
    </location>
</feature>
<evidence type="ECO:0000256" key="5">
    <source>
        <dbReference type="ARBA" id="ARBA00022692"/>
    </source>
</evidence>
<dbReference type="PANTHER" id="PTHR30472:SF27">
    <property type="entry name" value="PETROBACTIN IMPORT SYSTEM PERMEASE PROTEIN YCLN"/>
    <property type="match status" value="1"/>
</dbReference>
<dbReference type="SUPFAM" id="SSF81345">
    <property type="entry name" value="ABC transporter involved in vitamin B12 uptake, BtuC"/>
    <property type="match status" value="1"/>
</dbReference>
<dbReference type="Gene3D" id="1.10.3470.10">
    <property type="entry name" value="ABC transporter involved in vitamin B12 uptake, BtuC"/>
    <property type="match status" value="1"/>
</dbReference>
<keyword evidence="7 8" id="KW-0472">Membrane</keyword>
<dbReference type="RefSeq" id="WP_119899657.1">
    <property type="nucleotide sequence ID" value="NZ_QNRC01000011.1"/>
</dbReference>
<evidence type="ECO:0000256" key="2">
    <source>
        <dbReference type="ARBA" id="ARBA00007935"/>
    </source>
</evidence>
<dbReference type="InterPro" id="IPR000522">
    <property type="entry name" value="ABC_transptr_permease_BtuC"/>
</dbReference>
<keyword evidence="11" id="KW-1185">Reference proteome</keyword>
<name>A0A419A3J0_9RHOB</name>
<evidence type="ECO:0000256" key="4">
    <source>
        <dbReference type="ARBA" id="ARBA00022475"/>
    </source>
</evidence>
<evidence type="ECO:0000256" key="3">
    <source>
        <dbReference type="ARBA" id="ARBA00022448"/>
    </source>
</evidence>
<dbReference type="Pfam" id="PF01032">
    <property type="entry name" value="FecCD"/>
    <property type="match status" value="1"/>
</dbReference>
<keyword evidence="6 8" id="KW-1133">Transmembrane helix</keyword>
<comment type="subcellular location">
    <subcellularLocation>
        <location evidence="1">Cell membrane</location>
        <topology evidence="1">Multi-pass membrane protein</topology>
    </subcellularLocation>
</comment>
<evidence type="ECO:0000256" key="1">
    <source>
        <dbReference type="ARBA" id="ARBA00004651"/>
    </source>
</evidence>
<evidence type="ECO:0000313" key="10">
    <source>
        <dbReference type="EMBL" id="RJL08204.1"/>
    </source>
</evidence>
<evidence type="ECO:0000256" key="8">
    <source>
        <dbReference type="SAM" id="Phobius"/>
    </source>
</evidence>
<organism evidence="10 11">
    <name type="scientific">Paracoccus siganidrum</name>
    <dbReference type="NCBI Taxonomy" id="1276757"/>
    <lineage>
        <taxon>Bacteria</taxon>
        <taxon>Pseudomonadati</taxon>
        <taxon>Pseudomonadota</taxon>
        <taxon>Alphaproteobacteria</taxon>
        <taxon>Rhodobacterales</taxon>
        <taxon>Paracoccaceae</taxon>
        <taxon>Paracoccus</taxon>
    </lineage>
</organism>
<evidence type="ECO:0000313" key="11">
    <source>
        <dbReference type="Proteomes" id="UP000283587"/>
    </source>
</evidence>
<dbReference type="InterPro" id="IPR037294">
    <property type="entry name" value="ABC_BtuC-like"/>
</dbReference>
<dbReference type="GO" id="GO:0022857">
    <property type="term" value="F:transmembrane transporter activity"/>
    <property type="evidence" value="ECO:0007669"/>
    <property type="project" value="InterPro"/>
</dbReference>
<dbReference type="PANTHER" id="PTHR30472">
    <property type="entry name" value="FERRIC ENTEROBACTIN TRANSPORT SYSTEM PERMEASE PROTEIN"/>
    <property type="match status" value="1"/>
</dbReference>
<dbReference type="GO" id="GO:0005886">
    <property type="term" value="C:plasma membrane"/>
    <property type="evidence" value="ECO:0007669"/>
    <property type="project" value="UniProtKB-SubCell"/>
</dbReference>
<feature type="signal peptide" evidence="9">
    <location>
        <begin position="1"/>
        <end position="16"/>
    </location>
</feature>
<dbReference type="AlphaFoldDB" id="A0A419A3J0"/>
<keyword evidence="9" id="KW-0732">Signal</keyword>
<keyword evidence="4" id="KW-1003">Cell membrane</keyword>
<comment type="similarity">
    <text evidence="2">Belongs to the binding-protein-dependent transport system permease family. FecCD subfamily.</text>
</comment>
<evidence type="ECO:0000256" key="6">
    <source>
        <dbReference type="ARBA" id="ARBA00022989"/>
    </source>
</evidence>
<feature type="chain" id="PRO_5019515186" evidence="9">
    <location>
        <begin position="17"/>
        <end position="325"/>
    </location>
</feature>
<dbReference type="OrthoDB" id="9811975at2"/>
<comment type="caution">
    <text evidence="10">The sequence shown here is derived from an EMBL/GenBank/DDBJ whole genome shotgun (WGS) entry which is preliminary data.</text>
</comment>
<feature type="transmembrane region" description="Helical" evidence="8">
    <location>
        <begin position="106"/>
        <end position="125"/>
    </location>
</feature>
<evidence type="ECO:0000256" key="7">
    <source>
        <dbReference type="ARBA" id="ARBA00023136"/>
    </source>
</evidence>
<keyword evidence="5 8" id="KW-0812">Transmembrane</keyword>
<dbReference type="EMBL" id="QZEW01000078">
    <property type="protein sequence ID" value="RJL08204.1"/>
    <property type="molecule type" value="Genomic_DNA"/>
</dbReference>
<reference evidence="11" key="1">
    <citation type="submission" date="2018-09" db="EMBL/GenBank/DDBJ databases">
        <title>Paracoccus onubensis nov. sp. a moderate halophilic bacterium isolated from Gruta de las Maravillas (Aracena, Spain).</title>
        <authorList>
            <person name="Jurado V."/>
            <person name="Gutierrez-Patricio S."/>
            <person name="Gonzalez-Pimentel J.L."/>
            <person name="Miller A.Z."/>
            <person name="Laiz L."/>
            <person name="Saiz-Jimenez C."/>
        </authorList>
    </citation>
    <scope>NUCLEOTIDE SEQUENCE [LARGE SCALE GENOMIC DNA]</scope>
    <source>
        <strain evidence="11">DSM 26381</strain>
    </source>
</reference>
<accession>A0A419A3J0</accession>
<dbReference type="GO" id="GO:0033214">
    <property type="term" value="P:siderophore-iron import into cell"/>
    <property type="evidence" value="ECO:0007669"/>
    <property type="project" value="TreeGrafter"/>
</dbReference>
<keyword evidence="3" id="KW-0813">Transport</keyword>
<feature type="transmembrane region" description="Helical" evidence="8">
    <location>
        <begin position="182"/>
        <end position="203"/>
    </location>
</feature>
<proteinExistence type="inferred from homology"/>
<feature type="transmembrane region" description="Helical" evidence="8">
    <location>
        <begin position="132"/>
        <end position="153"/>
    </location>
</feature>
<feature type="transmembrane region" description="Helical" evidence="8">
    <location>
        <begin position="265"/>
        <end position="286"/>
    </location>
</feature>
<dbReference type="CDD" id="cd06550">
    <property type="entry name" value="TM_ABC_iron-siderophores_like"/>
    <property type="match status" value="1"/>
</dbReference>
<dbReference type="Proteomes" id="UP000283587">
    <property type="component" value="Unassembled WGS sequence"/>
</dbReference>
<evidence type="ECO:0000256" key="9">
    <source>
        <dbReference type="SAM" id="SignalP"/>
    </source>
</evidence>
<feature type="transmembrane region" description="Helical" evidence="8">
    <location>
        <begin position="82"/>
        <end position="100"/>
    </location>
</feature>
<feature type="transmembrane region" description="Helical" evidence="8">
    <location>
        <begin position="49"/>
        <end position="70"/>
    </location>
</feature>